<proteinExistence type="predicted"/>
<organism evidence="1 2">
    <name type="scientific">Rhizoclosmatium globosum</name>
    <dbReference type="NCBI Taxonomy" id="329046"/>
    <lineage>
        <taxon>Eukaryota</taxon>
        <taxon>Fungi</taxon>
        <taxon>Fungi incertae sedis</taxon>
        <taxon>Chytridiomycota</taxon>
        <taxon>Chytridiomycota incertae sedis</taxon>
        <taxon>Chytridiomycetes</taxon>
        <taxon>Chytridiales</taxon>
        <taxon>Chytriomycetaceae</taxon>
        <taxon>Rhizoclosmatium</taxon>
    </lineage>
</organism>
<dbReference type="AlphaFoldDB" id="A0A1Y2BPH4"/>
<evidence type="ECO:0000313" key="2">
    <source>
        <dbReference type="Proteomes" id="UP000193642"/>
    </source>
</evidence>
<gene>
    <name evidence="1" type="ORF">BCR33DRAFT_790120</name>
</gene>
<comment type="caution">
    <text evidence="1">The sequence shown here is derived from an EMBL/GenBank/DDBJ whole genome shotgun (WGS) entry which is preliminary data.</text>
</comment>
<dbReference type="Gene3D" id="3.40.50.1110">
    <property type="entry name" value="SGNH hydrolase"/>
    <property type="match status" value="1"/>
</dbReference>
<dbReference type="EMBL" id="MCGO01000054">
    <property type="protein sequence ID" value="ORY36653.1"/>
    <property type="molecule type" value="Genomic_DNA"/>
</dbReference>
<protein>
    <submittedName>
        <fullName evidence="1">Uncharacterized protein</fullName>
    </submittedName>
</protein>
<name>A0A1Y2BPH4_9FUNG</name>
<reference evidence="1 2" key="1">
    <citation type="submission" date="2016-07" db="EMBL/GenBank/DDBJ databases">
        <title>Pervasive Adenine N6-methylation of Active Genes in Fungi.</title>
        <authorList>
            <consortium name="DOE Joint Genome Institute"/>
            <person name="Mondo S.J."/>
            <person name="Dannebaum R.O."/>
            <person name="Kuo R.C."/>
            <person name="Labutti K."/>
            <person name="Haridas S."/>
            <person name="Kuo A."/>
            <person name="Salamov A."/>
            <person name="Ahrendt S.R."/>
            <person name="Lipzen A."/>
            <person name="Sullivan W."/>
            <person name="Andreopoulos W.B."/>
            <person name="Clum A."/>
            <person name="Lindquist E."/>
            <person name="Daum C."/>
            <person name="Ramamoorthy G.K."/>
            <person name="Gryganskyi A."/>
            <person name="Culley D."/>
            <person name="Magnuson J.K."/>
            <person name="James T.Y."/>
            <person name="O'Malley M.A."/>
            <person name="Stajich J.E."/>
            <person name="Spatafora J.W."/>
            <person name="Visel A."/>
            <person name="Grigoriev I.V."/>
        </authorList>
    </citation>
    <scope>NUCLEOTIDE SEQUENCE [LARGE SCALE GENOMIC DNA]</scope>
    <source>
        <strain evidence="1 2">JEL800</strain>
    </source>
</reference>
<dbReference type="Proteomes" id="UP000193642">
    <property type="component" value="Unassembled WGS sequence"/>
</dbReference>
<dbReference type="InterPro" id="IPR036514">
    <property type="entry name" value="SGNH_hydro_sf"/>
</dbReference>
<keyword evidence="2" id="KW-1185">Reference proteome</keyword>
<sequence>MPKFVKSNPENIKKLVAGYNAALAKGLQTVSASFPASKIILTDTNALYTYMSQTQRASGFFVNTYDACFDGKVACPNPDLYFFWDSIQCTSKALSFWAQYSWNQLNGVDGYFKAGTVAADQQLGLLKSGASLSSGLVKLGLVFAFALLL</sequence>
<evidence type="ECO:0000313" key="1">
    <source>
        <dbReference type="EMBL" id="ORY36653.1"/>
    </source>
</evidence>
<accession>A0A1Y2BPH4</accession>
<dbReference type="OrthoDB" id="1600564at2759"/>